<protein>
    <submittedName>
        <fullName evidence="1">Uncharacterized protein</fullName>
    </submittedName>
</protein>
<organism evidence="1 2">
    <name type="scientific">Dryococelus australis</name>
    <dbReference type="NCBI Taxonomy" id="614101"/>
    <lineage>
        <taxon>Eukaryota</taxon>
        <taxon>Metazoa</taxon>
        <taxon>Ecdysozoa</taxon>
        <taxon>Arthropoda</taxon>
        <taxon>Hexapoda</taxon>
        <taxon>Insecta</taxon>
        <taxon>Pterygota</taxon>
        <taxon>Neoptera</taxon>
        <taxon>Polyneoptera</taxon>
        <taxon>Phasmatodea</taxon>
        <taxon>Verophasmatodea</taxon>
        <taxon>Anareolatae</taxon>
        <taxon>Phasmatidae</taxon>
        <taxon>Eurycanthinae</taxon>
        <taxon>Dryococelus</taxon>
    </lineage>
</organism>
<dbReference type="EMBL" id="JARBHB010000009">
    <property type="protein sequence ID" value="KAJ8875903.1"/>
    <property type="molecule type" value="Genomic_DNA"/>
</dbReference>
<gene>
    <name evidence="1" type="ORF">PR048_023810</name>
</gene>
<evidence type="ECO:0000313" key="1">
    <source>
        <dbReference type="EMBL" id="KAJ8875903.1"/>
    </source>
</evidence>
<dbReference type="Proteomes" id="UP001159363">
    <property type="component" value="Chromosome 8"/>
</dbReference>
<name>A0ABQ9GV77_9NEOP</name>
<reference evidence="1 2" key="1">
    <citation type="submission" date="2023-02" db="EMBL/GenBank/DDBJ databases">
        <title>LHISI_Scaffold_Assembly.</title>
        <authorList>
            <person name="Stuart O.P."/>
            <person name="Cleave R."/>
            <person name="Magrath M.J.L."/>
            <person name="Mikheyev A.S."/>
        </authorList>
    </citation>
    <scope>NUCLEOTIDE SEQUENCE [LARGE SCALE GENOMIC DNA]</scope>
    <source>
        <strain evidence="1">Daus_M_001</strain>
        <tissue evidence="1">Leg muscle</tissue>
    </source>
</reference>
<sequence length="343" mass="37913">MWMFLAPYPHVVPVHLTICRNVADTWTRCCRNTGLVVEQLVTRLFITGPQEPRILPRAFKTSWLPQRARERAASVNRRSLSFSSSLLRVDTQRGTCVSRQEWAREYSPRESGHGIGWETSRQRTLALSVVLAGIIILSGLGWRTGRVGDLGCRTNTAWIRGNTARAARAMYRKPPLRLACSPSTNANRIQSSAGSLPYFGMWDSYQTMPLVGGFSRGSPVSAALSFRRCSNSPVALVGSQDLAVLRKELFPTSPPPEMPGLDVAHVYCCVRALVLGNTIISKVVSTALLEEGSRPFHIEVLTEQQPSVLHPIFTSRVDVPHSAILKGAIVVPRENRVAYGNVR</sequence>
<accession>A0ABQ9GV77</accession>
<comment type="caution">
    <text evidence="1">The sequence shown here is derived from an EMBL/GenBank/DDBJ whole genome shotgun (WGS) entry which is preliminary data.</text>
</comment>
<evidence type="ECO:0000313" key="2">
    <source>
        <dbReference type="Proteomes" id="UP001159363"/>
    </source>
</evidence>
<proteinExistence type="predicted"/>
<keyword evidence="2" id="KW-1185">Reference proteome</keyword>